<gene>
    <name evidence="1" type="ORF">BC936DRAFT_147578</name>
</gene>
<dbReference type="SUPFAM" id="SSF53067">
    <property type="entry name" value="Actin-like ATPase domain"/>
    <property type="match status" value="1"/>
</dbReference>
<evidence type="ECO:0000313" key="2">
    <source>
        <dbReference type="Proteomes" id="UP000268093"/>
    </source>
</evidence>
<dbReference type="Gene3D" id="3.30.420.40">
    <property type="match status" value="2"/>
</dbReference>
<dbReference type="PANTHER" id="PTHR18964">
    <property type="entry name" value="ROK (REPRESSOR, ORF, KINASE) FAMILY"/>
    <property type="match status" value="1"/>
</dbReference>
<accession>A0A433DND4</accession>
<sequence>MSSGSFHSAVPSGPEYFAQRTPTGPSHIRHFVARLPRDPPAGCVYCQRRRCDMWDKTYRIKAEESVKIEVVNNAAAALEYVRRFEAMEDMSGERAKDVAVFVVGTGIATALLVNDTPVRGHLSFAGNLGIAPVLTSPPGSGSTKMLDELAGGRALAKRILDETVLTPSEAIELLAEKTVEEIQGDKMSRRLYVAIVDAATSLGIAVANVVCLMNPRLVVLAGVGIVWIPSSNDHFVKCNAQNRTTELPFFILT</sequence>
<dbReference type="InterPro" id="IPR043129">
    <property type="entry name" value="ATPase_NBD"/>
</dbReference>
<proteinExistence type="predicted"/>
<dbReference type="Proteomes" id="UP000268093">
    <property type="component" value="Unassembled WGS sequence"/>
</dbReference>
<dbReference type="PANTHER" id="PTHR18964:SF149">
    <property type="entry name" value="BIFUNCTIONAL UDP-N-ACETYLGLUCOSAMINE 2-EPIMERASE_N-ACETYLMANNOSAMINE KINASE"/>
    <property type="match status" value="1"/>
</dbReference>
<evidence type="ECO:0000313" key="1">
    <source>
        <dbReference type="EMBL" id="RUP52331.1"/>
    </source>
</evidence>
<dbReference type="EMBL" id="RBNI01000066">
    <property type="protein sequence ID" value="RUP52331.1"/>
    <property type="molecule type" value="Genomic_DNA"/>
</dbReference>
<keyword evidence="2" id="KW-1185">Reference proteome</keyword>
<organism evidence="1 2">
    <name type="scientific">Jimgerdemannia flammicorona</name>
    <dbReference type="NCBI Taxonomy" id="994334"/>
    <lineage>
        <taxon>Eukaryota</taxon>
        <taxon>Fungi</taxon>
        <taxon>Fungi incertae sedis</taxon>
        <taxon>Mucoromycota</taxon>
        <taxon>Mucoromycotina</taxon>
        <taxon>Endogonomycetes</taxon>
        <taxon>Endogonales</taxon>
        <taxon>Endogonaceae</taxon>
        <taxon>Jimgerdemannia</taxon>
    </lineage>
</organism>
<protein>
    <submittedName>
        <fullName evidence="1">Uncharacterized protein</fullName>
    </submittedName>
</protein>
<dbReference type="AlphaFoldDB" id="A0A433DND4"/>
<comment type="caution">
    <text evidence="1">The sequence shown here is derived from an EMBL/GenBank/DDBJ whole genome shotgun (WGS) entry which is preliminary data.</text>
</comment>
<dbReference type="InterPro" id="IPR000600">
    <property type="entry name" value="ROK"/>
</dbReference>
<dbReference type="OrthoDB" id="2346720at2759"/>
<name>A0A433DND4_9FUNG</name>
<reference evidence="1 2" key="1">
    <citation type="journal article" date="2018" name="New Phytol.">
        <title>Phylogenomics of Endogonaceae and evolution of mycorrhizas within Mucoromycota.</title>
        <authorList>
            <person name="Chang Y."/>
            <person name="Desiro A."/>
            <person name="Na H."/>
            <person name="Sandor L."/>
            <person name="Lipzen A."/>
            <person name="Clum A."/>
            <person name="Barry K."/>
            <person name="Grigoriev I.V."/>
            <person name="Martin F.M."/>
            <person name="Stajich J.E."/>
            <person name="Smith M.E."/>
            <person name="Bonito G."/>
            <person name="Spatafora J.W."/>
        </authorList>
    </citation>
    <scope>NUCLEOTIDE SEQUENCE [LARGE SCALE GENOMIC DNA]</scope>
    <source>
        <strain evidence="1 2">GMNB39</strain>
    </source>
</reference>
<dbReference type="Pfam" id="PF00480">
    <property type="entry name" value="ROK"/>
    <property type="match status" value="1"/>
</dbReference>